<dbReference type="InterPro" id="IPR003593">
    <property type="entry name" value="AAA+_ATPase"/>
</dbReference>
<dbReference type="AlphaFoldDB" id="A0A8J4EW83"/>
<evidence type="ECO:0000256" key="1">
    <source>
        <dbReference type="SAM" id="MobiDB-lite"/>
    </source>
</evidence>
<dbReference type="GO" id="GO:0016887">
    <property type="term" value="F:ATP hydrolysis activity"/>
    <property type="evidence" value="ECO:0007669"/>
    <property type="project" value="InterPro"/>
</dbReference>
<dbReference type="Proteomes" id="UP000747399">
    <property type="component" value="Unassembled WGS sequence"/>
</dbReference>
<accession>A0A8J4EW83</accession>
<proteinExistence type="predicted"/>
<dbReference type="InterPro" id="IPR050304">
    <property type="entry name" value="MT-severing_AAA_ATPase"/>
</dbReference>
<dbReference type="InterPro" id="IPR003959">
    <property type="entry name" value="ATPase_AAA_core"/>
</dbReference>
<protein>
    <recommendedName>
        <fullName evidence="2">AAA+ ATPase domain-containing protein</fullName>
    </recommendedName>
</protein>
<dbReference type="Pfam" id="PF00004">
    <property type="entry name" value="AAA"/>
    <property type="match status" value="1"/>
</dbReference>
<evidence type="ECO:0000259" key="2">
    <source>
        <dbReference type="SMART" id="SM00382"/>
    </source>
</evidence>
<feature type="region of interest" description="Disordered" evidence="1">
    <location>
        <begin position="166"/>
        <end position="200"/>
    </location>
</feature>
<feature type="region of interest" description="Disordered" evidence="1">
    <location>
        <begin position="290"/>
        <end position="321"/>
    </location>
</feature>
<dbReference type="PANTHER" id="PTHR23074:SF19">
    <property type="entry name" value="KATANIN P60 ATPASE-CONTAINING SUBUNIT A1"/>
    <property type="match status" value="1"/>
</dbReference>
<keyword evidence="4" id="KW-1185">Reference proteome</keyword>
<feature type="region of interest" description="Disordered" evidence="1">
    <location>
        <begin position="54"/>
        <end position="80"/>
    </location>
</feature>
<dbReference type="Gene3D" id="3.40.50.300">
    <property type="entry name" value="P-loop containing nucleotide triphosphate hydrolases"/>
    <property type="match status" value="1"/>
</dbReference>
<evidence type="ECO:0000313" key="3">
    <source>
        <dbReference type="EMBL" id="GIL48106.1"/>
    </source>
</evidence>
<sequence>MTIDAEPDKPALDRHREVLKSLSRRELQARAKALGVRANGKSVDIIESVAKVLSRPGSPAKEANAGKQGENNTENYGQPDEACVSRKLPQATGDEQLLSISCSATHPATSSTPGPVTKGPLKDLAAPALTDALAASLDNLHFKSPIQAAGFRFAQTSQRRSVQHLRYSESMRGSADMTQGKSSSFGCEQDELTTKDTTAEEQPGVNALVNDRALVRDASLLQEGMRRRRFLAGNCQDEASRRSLSRIPIRESAAAPESKLFGDAVICSADTGDRGKVSADAVSSAAALVSQQSPGPSGGTHHVDVETCHSSPPPPAFTTQQTISVPPGAVGAGAITPMVVRHVAGPVRGPGLFVTDRTPLRQQHLMNSQLQALGAATLTPAARGAPPPRTPGTGLRTPARRVAVCTDEAKERAMDEWVAQNLVKAAGSLAAPEGVSWGELVGLRHAKQRLEAICMNTIATPEASSPFPETQVRAASTTAAGVGKSTILSKVIAGPVAHGQTRAARPCSLPNTAVLLCGPSGIGKSHLVRALASELGAAYVHVPSDLSSRVAQAPGGAEIVMRSISRVAMQLPGPVVVHVEDVDRLAGVDVTRQRQECRRLRTELVVAVDELILQPSSQLPSPGQSCTMAVGGRGGASPASSSGRSPPAAEVRARTGGNGNGASKARFKVLVLTTTSRPMDLDVSLAAALGRTERILETLPGPEDRELYLVGRLAAEGAALGVTQVDCLVRQTEGLTCAQIAALCDGARTTAAARRATSYAHGPVFVTEEDIMLVLQHMERQCTEDDLAKLEEWHMHPSGAMQYRNGPLRI</sequence>
<dbReference type="SUPFAM" id="SSF52540">
    <property type="entry name" value="P-loop containing nucleoside triphosphate hydrolases"/>
    <property type="match status" value="1"/>
</dbReference>
<dbReference type="Gene3D" id="1.10.8.60">
    <property type="match status" value="1"/>
</dbReference>
<organism evidence="3 4">
    <name type="scientific">Volvox africanus</name>
    <dbReference type="NCBI Taxonomy" id="51714"/>
    <lineage>
        <taxon>Eukaryota</taxon>
        <taxon>Viridiplantae</taxon>
        <taxon>Chlorophyta</taxon>
        <taxon>core chlorophytes</taxon>
        <taxon>Chlorophyceae</taxon>
        <taxon>CS clade</taxon>
        <taxon>Chlamydomonadales</taxon>
        <taxon>Volvocaceae</taxon>
        <taxon>Volvox</taxon>
    </lineage>
</organism>
<dbReference type="EMBL" id="BNCO01000005">
    <property type="protein sequence ID" value="GIL48106.1"/>
    <property type="molecule type" value="Genomic_DNA"/>
</dbReference>
<dbReference type="PANTHER" id="PTHR23074">
    <property type="entry name" value="AAA DOMAIN-CONTAINING"/>
    <property type="match status" value="1"/>
</dbReference>
<reference evidence="3" key="1">
    <citation type="journal article" date="2021" name="Proc. Natl. Acad. Sci. U.S.A.">
        <title>Three genomes in the algal genus Volvox reveal the fate of a haploid sex-determining region after a transition to homothallism.</title>
        <authorList>
            <person name="Yamamoto K."/>
            <person name="Hamaji T."/>
            <person name="Kawai-Toyooka H."/>
            <person name="Matsuzaki R."/>
            <person name="Takahashi F."/>
            <person name="Nishimura Y."/>
            <person name="Kawachi M."/>
            <person name="Noguchi H."/>
            <person name="Minakuchi Y."/>
            <person name="Umen J.G."/>
            <person name="Toyoda A."/>
            <person name="Nozaki H."/>
        </authorList>
    </citation>
    <scope>NUCLEOTIDE SEQUENCE</scope>
    <source>
        <strain evidence="3">NIES-3780</strain>
    </source>
</reference>
<name>A0A8J4EW83_9CHLO</name>
<dbReference type="GO" id="GO:0015630">
    <property type="term" value="C:microtubule cytoskeleton"/>
    <property type="evidence" value="ECO:0007669"/>
    <property type="project" value="TreeGrafter"/>
</dbReference>
<gene>
    <name evidence="3" type="ORF">Vafri_4803</name>
</gene>
<feature type="region of interest" description="Disordered" evidence="1">
    <location>
        <begin position="617"/>
        <end position="660"/>
    </location>
</feature>
<feature type="domain" description="AAA+ ATPase" evidence="2">
    <location>
        <begin position="510"/>
        <end position="702"/>
    </location>
</feature>
<dbReference type="SMART" id="SM00382">
    <property type="entry name" value="AAA"/>
    <property type="match status" value="1"/>
</dbReference>
<evidence type="ECO:0000313" key="4">
    <source>
        <dbReference type="Proteomes" id="UP000747399"/>
    </source>
</evidence>
<dbReference type="InterPro" id="IPR027417">
    <property type="entry name" value="P-loop_NTPase"/>
</dbReference>
<comment type="caution">
    <text evidence="3">The sequence shown here is derived from an EMBL/GenBank/DDBJ whole genome shotgun (WGS) entry which is preliminary data.</text>
</comment>
<feature type="compositionally biased region" description="Polar residues" evidence="1">
    <location>
        <begin position="176"/>
        <end position="186"/>
    </location>
</feature>
<feature type="compositionally biased region" description="Low complexity" evidence="1">
    <location>
        <begin position="636"/>
        <end position="649"/>
    </location>
</feature>
<dbReference type="GO" id="GO:0051013">
    <property type="term" value="P:microtubule severing"/>
    <property type="evidence" value="ECO:0007669"/>
    <property type="project" value="TreeGrafter"/>
</dbReference>
<dbReference type="GO" id="GO:0005524">
    <property type="term" value="F:ATP binding"/>
    <property type="evidence" value="ECO:0007669"/>
    <property type="project" value="InterPro"/>
</dbReference>